<keyword evidence="3" id="KW-1003">Cell membrane</keyword>
<evidence type="ECO:0000256" key="5">
    <source>
        <dbReference type="ARBA" id="ARBA00022970"/>
    </source>
</evidence>
<comment type="subcellular location">
    <subcellularLocation>
        <location evidence="1">Cell membrane</location>
        <topology evidence="1">Multi-pass membrane protein</topology>
    </subcellularLocation>
</comment>
<feature type="transmembrane region" description="Helical" evidence="9">
    <location>
        <begin position="15"/>
        <end position="40"/>
    </location>
</feature>
<evidence type="ECO:0000256" key="8">
    <source>
        <dbReference type="ARBA" id="ARBA00037998"/>
    </source>
</evidence>
<keyword evidence="5" id="KW-0029">Amino-acid transport</keyword>
<comment type="similarity">
    <text evidence="8">Belongs to the binding-protein-dependent transport system permease family. LivHM subfamily.</text>
</comment>
<evidence type="ECO:0000256" key="3">
    <source>
        <dbReference type="ARBA" id="ARBA00022475"/>
    </source>
</evidence>
<keyword evidence="2" id="KW-0813">Transport</keyword>
<dbReference type="InterPro" id="IPR001851">
    <property type="entry name" value="ABC_transp_permease"/>
</dbReference>
<keyword evidence="4 9" id="KW-0812">Transmembrane</keyword>
<dbReference type="PANTHER" id="PTHR11795:SF442">
    <property type="entry name" value="ABC TRANSPORTER ATP-BINDING PROTEIN"/>
    <property type="match status" value="1"/>
</dbReference>
<evidence type="ECO:0000256" key="7">
    <source>
        <dbReference type="ARBA" id="ARBA00023136"/>
    </source>
</evidence>
<feature type="transmembrane region" description="Helical" evidence="9">
    <location>
        <begin position="82"/>
        <end position="103"/>
    </location>
</feature>
<accession>A0A840N9V6</accession>
<dbReference type="Pfam" id="PF02653">
    <property type="entry name" value="BPD_transp_2"/>
    <property type="match status" value="1"/>
</dbReference>
<proteinExistence type="inferred from homology"/>
<organism evidence="10 11">
    <name type="scientific">Afipia massiliensis</name>
    <dbReference type="NCBI Taxonomy" id="211460"/>
    <lineage>
        <taxon>Bacteria</taxon>
        <taxon>Pseudomonadati</taxon>
        <taxon>Pseudomonadota</taxon>
        <taxon>Alphaproteobacteria</taxon>
        <taxon>Hyphomicrobiales</taxon>
        <taxon>Nitrobacteraceae</taxon>
        <taxon>Afipia</taxon>
    </lineage>
</organism>
<reference evidence="10 11" key="1">
    <citation type="submission" date="2020-08" db="EMBL/GenBank/DDBJ databases">
        <title>Genomic Encyclopedia of Type Strains, Phase IV (KMG-IV): sequencing the most valuable type-strain genomes for metagenomic binning, comparative biology and taxonomic classification.</title>
        <authorList>
            <person name="Goeker M."/>
        </authorList>
    </citation>
    <scope>NUCLEOTIDE SEQUENCE [LARGE SCALE GENOMIC DNA]</scope>
    <source>
        <strain evidence="10 11">DSM 17498</strain>
    </source>
</reference>
<feature type="transmembrane region" description="Helical" evidence="9">
    <location>
        <begin position="126"/>
        <end position="146"/>
    </location>
</feature>
<keyword evidence="6 9" id="KW-1133">Transmembrane helix</keyword>
<evidence type="ECO:0000256" key="1">
    <source>
        <dbReference type="ARBA" id="ARBA00004651"/>
    </source>
</evidence>
<protein>
    <submittedName>
        <fullName evidence="10">Branched-chain amino acid transport system permease protein</fullName>
    </submittedName>
</protein>
<evidence type="ECO:0000256" key="4">
    <source>
        <dbReference type="ARBA" id="ARBA00022692"/>
    </source>
</evidence>
<evidence type="ECO:0000256" key="2">
    <source>
        <dbReference type="ARBA" id="ARBA00022448"/>
    </source>
</evidence>
<dbReference type="Proteomes" id="UP000521227">
    <property type="component" value="Unassembled WGS sequence"/>
</dbReference>
<evidence type="ECO:0000313" key="11">
    <source>
        <dbReference type="Proteomes" id="UP000521227"/>
    </source>
</evidence>
<dbReference type="InterPro" id="IPR052157">
    <property type="entry name" value="BCAA_transport_permease"/>
</dbReference>
<feature type="transmembrane region" description="Helical" evidence="9">
    <location>
        <begin position="46"/>
        <end position="70"/>
    </location>
</feature>
<dbReference type="CDD" id="cd06582">
    <property type="entry name" value="TM_PBP1_LivH_like"/>
    <property type="match status" value="1"/>
</dbReference>
<dbReference type="PANTHER" id="PTHR11795">
    <property type="entry name" value="BRANCHED-CHAIN AMINO ACID TRANSPORT SYSTEM PERMEASE PROTEIN LIVH"/>
    <property type="match status" value="1"/>
</dbReference>
<feature type="transmembrane region" description="Helical" evidence="9">
    <location>
        <begin position="251"/>
        <end position="270"/>
    </location>
</feature>
<keyword evidence="7 9" id="KW-0472">Membrane</keyword>
<dbReference type="GO" id="GO:0022857">
    <property type="term" value="F:transmembrane transporter activity"/>
    <property type="evidence" value="ECO:0007669"/>
    <property type="project" value="InterPro"/>
</dbReference>
<evidence type="ECO:0000256" key="9">
    <source>
        <dbReference type="SAM" id="Phobius"/>
    </source>
</evidence>
<dbReference type="GO" id="GO:0005886">
    <property type="term" value="C:plasma membrane"/>
    <property type="evidence" value="ECO:0007669"/>
    <property type="project" value="UniProtKB-SubCell"/>
</dbReference>
<sequence length="273" mass="28846">MLTSGLQLSFGVQRIVNLACGSIYALGAYLGVSVTTWALAQGLPVPLFPLVLLASGLVAGLIGLPLERVLSTIYRRPESFQLLLTFSLILIFQDVLRFFWGAYPRQLPNVSMVYGSINVGGVQMPMYNLFVILAAVVIGVGLTWFLSHTTSGKVLRATAENRETSAAMGVNVRLVYLLVFTLGTTLSTVGGALVVPTAAASLQMGVELVVDAFAVIVIGGLGSMKGAAVGAVIVGLIRAAALFIYPEVDILATYAVVLIVLIWWPTGLFGKAL</sequence>
<name>A0A840N9V6_9BRAD</name>
<feature type="transmembrane region" description="Helical" evidence="9">
    <location>
        <begin position="174"/>
        <end position="195"/>
    </location>
</feature>
<evidence type="ECO:0000313" key="10">
    <source>
        <dbReference type="EMBL" id="MBB5053486.1"/>
    </source>
</evidence>
<comment type="caution">
    <text evidence="10">The sequence shown here is derived from an EMBL/GenBank/DDBJ whole genome shotgun (WGS) entry which is preliminary data.</text>
</comment>
<dbReference type="GO" id="GO:0006865">
    <property type="term" value="P:amino acid transport"/>
    <property type="evidence" value="ECO:0007669"/>
    <property type="project" value="UniProtKB-KW"/>
</dbReference>
<dbReference type="AlphaFoldDB" id="A0A840N9V6"/>
<dbReference type="EMBL" id="JACHIJ010000005">
    <property type="protein sequence ID" value="MBB5053486.1"/>
    <property type="molecule type" value="Genomic_DNA"/>
</dbReference>
<evidence type="ECO:0000256" key="6">
    <source>
        <dbReference type="ARBA" id="ARBA00022989"/>
    </source>
</evidence>
<gene>
    <name evidence="10" type="ORF">HNQ36_003486</name>
</gene>